<keyword evidence="3" id="KW-1185">Reference proteome</keyword>
<protein>
    <submittedName>
        <fullName evidence="2">Uncharacterized protein</fullName>
    </submittedName>
</protein>
<feature type="transmembrane region" description="Helical" evidence="1">
    <location>
        <begin position="217"/>
        <end position="237"/>
    </location>
</feature>
<dbReference type="Proteomes" id="UP000652760">
    <property type="component" value="Unassembled WGS sequence"/>
</dbReference>
<reference evidence="3" key="1">
    <citation type="submission" date="2021-01" db="EMBL/GenBank/DDBJ databases">
        <title>Genome public.</title>
        <authorList>
            <person name="Liu C."/>
            <person name="Sun Q."/>
        </authorList>
    </citation>
    <scope>NUCLEOTIDE SEQUENCE [LARGE SCALE GENOMIC DNA]</scope>
    <source>
        <strain evidence="3">YIM B02556</strain>
    </source>
</reference>
<evidence type="ECO:0000313" key="2">
    <source>
        <dbReference type="EMBL" id="MBK1837480.1"/>
    </source>
</evidence>
<proteinExistence type="predicted"/>
<feature type="transmembrane region" description="Helical" evidence="1">
    <location>
        <begin position="88"/>
        <end position="109"/>
    </location>
</feature>
<keyword evidence="1" id="KW-1133">Transmembrane helix</keyword>
<organism evidence="2 3">
    <name type="scientific">Azospirillum endophyticum</name>
    <dbReference type="NCBI Taxonomy" id="2800326"/>
    <lineage>
        <taxon>Bacteria</taxon>
        <taxon>Pseudomonadati</taxon>
        <taxon>Pseudomonadota</taxon>
        <taxon>Alphaproteobacteria</taxon>
        <taxon>Rhodospirillales</taxon>
        <taxon>Azospirillaceae</taxon>
        <taxon>Azospirillum</taxon>
    </lineage>
</organism>
<dbReference type="RefSeq" id="WP_200192114.1">
    <property type="nucleotide sequence ID" value="NZ_JAENHM010000027.1"/>
</dbReference>
<sequence>MIREFLPRLLQKILSWMRTQHIDRKKFSGYFITILGFVIFLFGPSDHTDTVADALRSSFSIVASTVLMMCGFCGIIHQSLTKRTLYWLDFFWMLGTTLGVIVALAQALLLPADDLRSTINGQMESGKAKIMAMLEDQFYVKCRINQKYSKEICDNIAQIHEYMRRENANPPKYLIERICPRPIQLPHPLDTICIPLNHTIGAMEIEVMKDQSNAKTLRYLISLLPMIISILLGLRMAKSASELWWMP</sequence>
<name>A0ABS1F258_9PROT</name>
<gene>
    <name evidence="2" type="ORF">JHL17_08650</name>
</gene>
<dbReference type="EMBL" id="JAENHM010000027">
    <property type="protein sequence ID" value="MBK1837480.1"/>
    <property type="molecule type" value="Genomic_DNA"/>
</dbReference>
<accession>A0ABS1F258</accession>
<feature type="transmembrane region" description="Helical" evidence="1">
    <location>
        <begin position="27"/>
        <end position="45"/>
    </location>
</feature>
<evidence type="ECO:0000313" key="3">
    <source>
        <dbReference type="Proteomes" id="UP000652760"/>
    </source>
</evidence>
<evidence type="ECO:0000256" key="1">
    <source>
        <dbReference type="SAM" id="Phobius"/>
    </source>
</evidence>
<keyword evidence="1" id="KW-0812">Transmembrane</keyword>
<comment type="caution">
    <text evidence="2">The sequence shown here is derived from an EMBL/GenBank/DDBJ whole genome shotgun (WGS) entry which is preliminary data.</text>
</comment>
<feature type="transmembrane region" description="Helical" evidence="1">
    <location>
        <begin position="57"/>
        <end position="76"/>
    </location>
</feature>
<keyword evidence="1" id="KW-0472">Membrane</keyword>